<dbReference type="EMBL" id="LT629795">
    <property type="protein sequence ID" value="SDU65522.1"/>
    <property type="molecule type" value="Genomic_DNA"/>
</dbReference>
<evidence type="ECO:0008006" key="5">
    <source>
        <dbReference type="Google" id="ProtNLM"/>
    </source>
</evidence>
<reference evidence="2 3" key="1">
    <citation type="submission" date="2016-10" db="EMBL/GenBank/DDBJ databases">
        <authorList>
            <person name="Varghese N."/>
            <person name="Submissions S."/>
        </authorList>
    </citation>
    <scope>NUCLEOTIDE SEQUENCE [LARGE SCALE GENOMIC DNA]</scope>
    <source>
        <strain evidence="2 3">BS3667</strain>
    </source>
</reference>
<dbReference type="Proteomes" id="UP000658390">
    <property type="component" value="Unassembled WGS sequence"/>
</dbReference>
<dbReference type="EMBL" id="JAEKCZ010000015">
    <property type="protein sequence ID" value="MBJ2258123.1"/>
    <property type="molecule type" value="Genomic_DNA"/>
</dbReference>
<dbReference type="GeneID" id="96621089"/>
<evidence type="ECO:0000313" key="3">
    <source>
        <dbReference type="Proteomes" id="UP000182058"/>
    </source>
</evidence>
<protein>
    <recommendedName>
        <fullName evidence="5">Flagellar protein FliT</fullName>
    </recommendedName>
</protein>
<evidence type="ECO:0000313" key="1">
    <source>
        <dbReference type="EMBL" id="MBJ2258123.1"/>
    </source>
</evidence>
<sequence>MPHTIDLRRLDHLGQLLSAALAAEDWARIGEIDALIRQGLQRLRVTGELGAELQARLEPLKALHARALQGCTRECQRVGGLLGRHTEHGEGRRAYSLLDSVQGEV</sequence>
<keyword evidence="3" id="KW-1185">Reference proteome</keyword>
<accession>A0A8I1FTW3</accession>
<dbReference type="AlphaFoldDB" id="A0A8I1FTW3"/>
<reference evidence="1" key="2">
    <citation type="submission" date="2020-12" db="EMBL/GenBank/DDBJ databases">
        <title>Antibiotic resistance and phylogeny of Pseudomonas spp. isolated over three decades from chicken meat in the Norwegian food chain.</title>
        <authorList>
            <person name="Moen B."/>
        </authorList>
    </citation>
    <scope>NUCLEOTIDE SEQUENCE</scope>
    <source>
        <strain evidence="1">MF6762</strain>
    </source>
</reference>
<name>A0A8I1FTW3_9PSED</name>
<evidence type="ECO:0000313" key="2">
    <source>
        <dbReference type="EMBL" id="SDU65522.1"/>
    </source>
</evidence>
<dbReference type="RefSeq" id="WP_019825471.1">
    <property type="nucleotide sequence ID" value="NZ_ATLR01000019.1"/>
</dbReference>
<organism evidence="1 4">
    <name type="scientific">Pseudomonas psychrophila</name>
    <dbReference type="NCBI Taxonomy" id="122355"/>
    <lineage>
        <taxon>Bacteria</taxon>
        <taxon>Pseudomonadati</taxon>
        <taxon>Pseudomonadota</taxon>
        <taxon>Gammaproteobacteria</taxon>
        <taxon>Pseudomonadales</taxon>
        <taxon>Pseudomonadaceae</taxon>
        <taxon>Pseudomonas</taxon>
    </lineage>
</organism>
<proteinExistence type="predicted"/>
<evidence type="ECO:0000313" key="4">
    <source>
        <dbReference type="Proteomes" id="UP000658390"/>
    </source>
</evidence>
<dbReference type="OrthoDB" id="7031438at2"/>
<dbReference type="Proteomes" id="UP000182058">
    <property type="component" value="Chromosome I"/>
</dbReference>
<gene>
    <name evidence="1" type="ORF">JFT45_16565</name>
    <name evidence="2" type="ORF">SAMN04490201_3515</name>
</gene>